<name>A0A8T0G750_CERPU</name>
<evidence type="ECO:0000313" key="12">
    <source>
        <dbReference type="EMBL" id="KAG0554751.1"/>
    </source>
</evidence>
<dbReference type="PANTHER" id="PTHR31321:SF57">
    <property type="entry name" value="PECTINESTERASE 53-RELATED"/>
    <property type="match status" value="1"/>
</dbReference>
<proteinExistence type="inferred from homology"/>
<evidence type="ECO:0000256" key="6">
    <source>
        <dbReference type="ARBA" id="ARBA00022525"/>
    </source>
</evidence>
<keyword evidence="8" id="KW-0378">Hydrolase</keyword>
<dbReference type="Pfam" id="PF01095">
    <property type="entry name" value="Pectinesterase"/>
    <property type="match status" value="1"/>
</dbReference>
<dbReference type="Gene3D" id="2.160.20.10">
    <property type="entry name" value="Single-stranded right-handed beta-helix, Pectin lyase-like"/>
    <property type="match status" value="1"/>
</dbReference>
<evidence type="ECO:0000259" key="11">
    <source>
        <dbReference type="Pfam" id="PF01095"/>
    </source>
</evidence>
<keyword evidence="6" id="KW-0964">Secreted</keyword>
<comment type="subcellular location">
    <subcellularLocation>
        <location evidence="1">Cell envelope</location>
    </subcellularLocation>
    <subcellularLocation>
        <location evidence="2">Secreted</location>
    </subcellularLocation>
</comment>
<dbReference type="SUPFAM" id="SSF51126">
    <property type="entry name" value="Pectin lyase-like"/>
    <property type="match status" value="1"/>
</dbReference>
<feature type="domain" description="Pectinesterase catalytic" evidence="11">
    <location>
        <begin position="87"/>
        <end position="374"/>
    </location>
</feature>
<evidence type="ECO:0000256" key="4">
    <source>
        <dbReference type="ARBA" id="ARBA00008891"/>
    </source>
</evidence>
<dbReference type="GO" id="GO:0030599">
    <property type="term" value="F:pectinesterase activity"/>
    <property type="evidence" value="ECO:0007669"/>
    <property type="project" value="UniProtKB-EC"/>
</dbReference>
<dbReference type="InterPro" id="IPR000070">
    <property type="entry name" value="Pectinesterase_cat"/>
</dbReference>
<dbReference type="GO" id="GO:0045490">
    <property type="term" value="P:pectin catabolic process"/>
    <property type="evidence" value="ECO:0007669"/>
    <property type="project" value="TreeGrafter"/>
</dbReference>
<evidence type="ECO:0000256" key="8">
    <source>
        <dbReference type="ARBA" id="ARBA00022801"/>
    </source>
</evidence>
<comment type="pathway">
    <text evidence="3">Glycan metabolism; pectin degradation; 2-dehydro-3-deoxy-D-gluconate from pectin: step 1/5.</text>
</comment>
<evidence type="ECO:0000256" key="2">
    <source>
        <dbReference type="ARBA" id="ARBA00004613"/>
    </source>
</evidence>
<evidence type="ECO:0000256" key="9">
    <source>
        <dbReference type="ARBA" id="ARBA00023085"/>
    </source>
</evidence>
<protein>
    <recommendedName>
        <fullName evidence="5">pectinesterase</fullName>
        <ecNumber evidence="5">3.1.1.11</ecNumber>
    </recommendedName>
</protein>
<dbReference type="EMBL" id="CM026433">
    <property type="protein sequence ID" value="KAG0554751.1"/>
    <property type="molecule type" value="Genomic_DNA"/>
</dbReference>
<comment type="caution">
    <text evidence="12">The sequence shown here is derived from an EMBL/GenBank/DDBJ whole genome shotgun (WGS) entry which is preliminary data.</text>
</comment>
<accession>A0A8T0G750</accession>
<reference evidence="12" key="1">
    <citation type="submission" date="2020-06" db="EMBL/GenBank/DDBJ databases">
        <title>WGS assembly of Ceratodon purpureus strain R40.</title>
        <authorList>
            <person name="Carey S.B."/>
            <person name="Jenkins J."/>
            <person name="Shu S."/>
            <person name="Lovell J.T."/>
            <person name="Sreedasyam A."/>
            <person name="Maumus F."/>
            <person name="Tiley G.P."/>
            <person name="Fernandez-Pozo N."/>
            <person name="Barry K."/>
            <person name="Chen C."/>
            <person name="Wang M."/>
            <person name="Lipzen A."/>
            <person name="Daum C."/>
            <person name="Saski C.A."/>
            <person name="Payton A.C."/>
            <person name="Mcbreen J.C."/>
            <person name="Conrad R.E."/>
            <person name="Kollar L.M."/>
            <person name="Olsson S."/>
            <person name="Huttunen S."/>
            <person name="Landis J.B."/>
            <person name="Wickett N.J."/>
            <person name="Johnson M.G."/>
            <person name="Rensing S.A."/>
            <person name="Grimwood J."/>
            <person name="Schmutz J."/>
            <person name="Mcdaniel S.F."/>
        </authorList>
    </citation>
    <scope>NUCLEOTIDE SEQUENCE</scope>
    <source>
        <strain evidence="12">R40</strain>
    </source>
</reference>
<keyword evidence="13" id="KW-1185">Reference proteome</keyword>
<dbReference type="InterPro" id="IPR012334">
    <property type="entry name" value="Pectin_lyas_fold"/>
</dbReference>
<dbReference type="FunFam" id="2.160.20.10:FF:000008">
    <property type="entry name" value="Pectinesterase"/>
    <property type="match status" value="1"/>
</dbReference>
<dbReference type="InterPro" id="IPR011050">
    <property type="entry name" value="Pectin_lyase_fold/virulence"/>
</dbReference>
<sequence>MRVHQWVMLLLVLGVVCANGEVSDDSVVTDHAESAKEAVKAKYLEWVEGWGQKYAAKESRFGAMQAGLQVEEPTFVNQLETKSSWTIVVDQKGRGDVTTVQEAVNWVPKDNEQRVIIQINPGFYWEKIVVPKNKPFITFWGPGGADSTILIWYDTATSANGTYKSASTAVKSMGFIARGITFKNAAEVPPGGAVGRQAVALMIEGDMAQFYNCSFISGQDTLYDKQGRHYFKDCYIRGNIDFIMGDGQSYYTNCYLDVIADPNSGSLTAQKRSSGEDDSGFVFSKCAVAGSGPVYLGRAWGPFSRVVFINTWFADVIRPEGWYDWADISRRDTVFYGQYECYGPGSVTSGRVDWAMELTYEQAKPFMTTDFIDGSEWLCKK</sequence>
<dbReference type="GO" id="GO:0042545">
    <property type="term" value="P:cell wall modification"/>
    <property type="evidence" value="ECO:0007669"/>
    <property type="project" value="InterPro"/>
</dbReference>
<evidence type="ECO:0000313" key="13">
    <source>
        <dbReference type="Proteomes" id="UP000822688"/>
    </source>
</evidence>
<organism evidence="12 13">
    <name type="scientific">Ceratodon purpureus</name>
    <name type="common">Fire moss</name>
    <name type="synonym">Dicranum purpureum</name>
    <dbReference type="NCBI Taxonomy" id="3225"/>
    <lineage>
        <taxon>Eukaryota</taxon>
        <taxon>Viridiplantae</taxon>
        <taxon>Streptophyta</taxon>
        <taxon>Embryophyta</taxon>
        <taxon>Bryophyta</taxon>
        <taxon>Bryophytina</taxon>
        <taxon>Bryopsida</taxon>
        <taxon>Dicranidae</taxon>
        <taxon>Pseudoditrichales</taxon>
        <taxon>Ditrichaceae</taxon>
        <taxon>Ceratodon</taxon>
    </lineage>
</organism>
<keyword evidence="9" id="KW-0063">Aspartyl esterase</keyword>
<evidence type="ECO:0000256" key="1">
    <source>
        <dbReference type="ARBA" id="ARBA00004196"/>
    </source>
</evidence>
<dbReference type="EC" id="3.1.1.11" evidence="5"/>
<dbReference type="Proteomes" id="UP000822688">
    <property type="component" value="Chromosome 12"/>
</dbReference>
<feature type="signal peptide" evidence="10">
    <location>
        <begin position="1"/>
        <end position="18"/>
    </location>
</feature>
<keyword evidence="7 10" id="KW-0732">Signal</keyword>
<dbReference type="PANTHER" id="PTHR31321">
    <property type="entry name" value="ACYL-COA THIOESTER HYDROLASE YBHC-RELATED"/>
    <property type="match status" value="1"/>
</dbReference>
<feature type="chain" id="PRO_5035874829" description="pectinesterase" evidence="10">
    <location>
        <begin position="19"/>
        <end position="381"/>
    </location>
</feature>
<evidence type="ECO:0000256" key="7">
    <source>
        <dbReference type="ARBA" id="ARBA00022729"/>
    </source>
</evidence>
<evidence type="ECO:0000256" key="5">
    <source>
        <dbReference type="ARBA" id="ARBA00013229"/>
    </source>
</evidence>
<evidence type="ECO:0000256" key="3">
    <source>
        <dbReference type="ARBA" id="ARBA00005184"/>
    </source>
</evidence>
<dbReference type="AlphaFoldDB" id="A0A8T0G750"/>
<gene>
    <name evidence="12" type="ORF">KC19_12G115400</name>
</gene>
<dbReference type="GO" id="GO:0005576">
    <property type="term" value="C:extracellular region"/>
    <property type="evidence" value="ECO:0007669"/>
    <property type="project" value="UniProtKB-SubCell"/>
</dbReference>
<comment type="similarity">
    <text evidence="4">Belongs to the pectinesterase family.</text>
</comment>
<evidence type="ECO:0000256" key="10">
    <source>
        <dbReference type="SAM" id="SignalP"/>
    </source>
</evidence>